<dbReference type="UniPathway" id="UPA00629">
    <property type="reaction ID" value="UER00682"/>
</dbReference>
<dbReference type="GO" id="GO:0009384">
    <property type="term" value="F:N-acylmannosamine kinase activity"/>
    <property type="evidence" value="ECO:0007669"/>
    <property type="project" value="UniProtKB-EC"/>
</dbReference>
<dbReference type="EMBL" id="SIOP01000001">
    <property type="protein sequence ID" value="TAY50614.1"/>
    <property type="molecule type" value="Genomic_DNA"/>
</dbReference>
<comment type="pathway">
    <text evidence="3 12">Amino-sugar metabolism; N-acetylneuraminate degradation; D-fructose 6-phosphate from N-acetylneuraminate: step 3/5.</text>
</comment>
<dbReference type="FunFam" id="3.20.20.70:FF:000035">
    <property type="entry name" value="Putative N-acetylmannosamine-6-phosphate 2-epimerase"/>
    <property type="match status" value="1"/>
</dbReference>
<dbReference type="GO" id="GO:0005829">
    <property type="term" value="C:cytosol"/>
    <property type="evidence" value="ECO:0007669"/>
    <property type="project" value="TreeGrafter"/>
</dbReference>
<accession>A0A7M3DPP1</accession>
<dbReference type="Gene3D" id="3.20.20.70">
    <property type="entry name" value="Aldolase class I"/>
    <property type="match status" value="1"/>
</dbReference>
<dbReference type="InterPro" id="IPR013785">
    <property type="entry name" value="Aldolase_TIM"/>
</dbReference>
<dbReference type="Proteomes" id="UP000292974">
    <property type="component" value="Unassembled WGS sequence"/>
</dbReference>
<evidence type="ECO:0000256" key="5">
    <source>
        <dbReference type="ARBA" id="ARBA00023235"/>
    </source>
</evidence>
<evidence type="ECO:0000256" key="10">
    <source>
        <dbReference type="ARBA" id="ARBA00061354"/>
    </source>
</evidence>
<dbReference type="GO" id="GO:0019262">
    <property type="term" value="P:N-acetylneuraminate catabolic process"/>
    <property type="evidence" value="ECO:0007669"/>
    <property type="project" value="UniProtKB-UniRule"/>
</dbReference>
<protein>
    <recommendedName>
        <fullName evidence="12">Putative N-acetylmannosamine-6-phosphate 2-epimerase</fullName>
        <ecNumber evidence="12">5.1.3.9</ecNumber>
    </recommendedName>
    <alternativeName>
        <fullName evidence="12">ManNAc-6-P epimerase</fullName>
    </alternativeName>
</protein>
<organism evidence="13 14">
    <name type="scientific">Rhizobium leguminosarum</name>
    <dbReference type="NCBI Taxonomy" id="384"/>
    <lineage>
        <taxon>Bacteria</taxon>
        <taxon>Pseudomonadati</taxon>
        <taxon>Pseudomonadota</taxon>
        <taxon>Alphaproteobacteria</taxon>
        <taxon>Hyphomicrobiales</taxon>
        <taxon>Rhizobiaceae</taxon>
        <taxon>Rhizobium/Agrobacterium group</taxon>
        <taxon>Rhizobium</taxon>
    </lineage>
</organism>
<evidence type="ECO:0000256" key="8">
    <source>
        <dbReference type="ARBA" id="ARBA00053450"/>
    </source>
</evidence>
<dbReference type="GO" id="GO:0047465">
    <property type="term" value="F:N-acylglucosamine-6-phosphate 2-epimerase activity"/>
    <property type="evidence" value="ECO:0007669"/>
    <property type="project" value="UniProtKB-EC"/>
</dbReference>
<dbReference type="HAMAP" id="MF_01235">
    <property type="entry name" value="ManNAc6P_epimer"/>
    <property type="match status" value="1"/>
</dbReference>
<evidence type="ECO:0000256" key="12">
    <source>
        <dbReference type="HAMAP-Rule" id="MF_01235"/>
    </source>
</evidence>
<comment type="similarity">
    <text evidence="12">Belongs to the NanE family.</text>
</comment>
<evidence type="ECO:0000256" key="9">
    <source>
        <dbReference type="ARBA" id="ARBA00060606"/>
    </source>
</evidence>
<comment type="function">
    <text evidence="8">Catalyzes the phosphorylation of N-acetylmannosamine (ManNAc) to ManNAc-6-P.</text>
</comment>
<dbReference type="PANTHER" id="PTHR36204">
    <property type="entry name" value="N-ACETYLMANNOSAMINE-6-PHOSPHATE 2-EPIMERASE-RELATED"/>
    <property type="match status" value="1"/>
</dbReference>
<evidence type="ECO:0000256" key="11">
    <source>
        <dbReference type="ARBA" id="ARBA00061385"/>
    </source>
</evidence>
<dbReference type="CDD" id="cd04729">
    <property type="entry name" value="NanE"/>
    <property type="match status" value="1"/>
</dbReference>
<dbReference type="Pfam" id="PF04131">
    <property type="entry name" value="NanE"/>
    <property type="match status" value="1"/>
</dbReference>
<evidence type="ECO:0000256" key="1">
    <source>
        <dbReference type="ARBA" id="ARBA00000056"/>
    </source>
</evidence>
<sequence length="233" mass="24348">MSILEALRGTLAVSCQAADGSPLQPTDHIVALAKAAVLGGAKAVRIEGVANVSAVRNAVSVPVIGITKIEHPDSEIYITPTLEDVRQLCEAGADIVAFDATARPRPCSVAALVKAVHQAGRIAMADISTLDEGRAAVALGADFAGTTLSGYTSYSPQSEAPDFKLMEDLFRAGIPFVAEGRIWEPSDARRAIEYGAAFVVVGSAITRPDVITRRFADAVAGARTTPEFNGESR</sequence>
<comment type="caution">
    <text evidence="13">The sequence shown here is derived from an EMBL/GenBank/DDBJ whole genome shotgun (WGS) entry which is preliminary data.</text>
</comment>
<keyword evidence="5 12" id="KW-0413">Isomerase</keyword>
<dbReference type="PANTHER" id="PTHR36204:SF1">
    <property type="entry name" value="N-ACETYLMANNOSAMINE-6-PHOSPHATE 2-EPIMERASE-RELATED"/>
    <property type="match status" value="1"/>
</dbReference>
<dbReference type="GO" id="GO:0006053">
    <property type="term" value="P:N-acetylmannosamine catabolic process"/>
    <property type="evidence" value="ECO:0007669"/>
    <property type="project" value="TreeGrafter"/>
</dbReference>
<comment type="similarity">
    <text evidence="10">In the N-terminal section; belongs to the NanE family.</text>
</comment>
<dbReference type="AlphaFoldDB" id="A0A7M3DPP1"/>
<proteinExistence type="inferred from homology"/>
<evidence type="ECO:0000256" key="3">
    <source>
        <dbReference type="ARBA" id="ARBA00005081"/>
    </source>
</evidence>
<keyword evidence="6 12" id="KW-0119">Carbohydrate metabolism</keyword>
<gene>
    <name evidence="12" type="primary">nanE</name>
    <name evidence="13" type="ORF">ELH90_02245</name>
</gene>
<keyword evidence="4" id="KW-0808">Transferase</keyword>
<comment type="function">
    <text evidence="2 12">Converts N-acetylmannosamine-6-phosphate (ManNAc-6-P) to N-acetylglucosamine-6-phosphate (GlcNAc-6-P).</text>
</comment>
<dbReference type="InterPro" id="IPR011060">
    <property type="entry name" value="RibuloseP-bd_barrel"/>
</dbReference>
<dbReference type="SUPFAM" id="SSF51366">
    <property type="entry name" value="Ribulose-phoshate binding barrel"/>
    <property type="match status" value="1"/>
</dbReference>
<dbReference type="NCBIfam" id="NF002231">
    <property type="entry name" value="PRK01130.1"/>
    <property type="match status" value="1"/>
</dbReference>
<evidence type="ECO:0000256" key="6">
    <source>
        <dbReference type="ARBA" id="ARBA00023277"/>
    </source>
</evidence>
<name>A0A7M3DPP1_RHILE</name>
<dbReference type="InterPro" id="IPR007260">
    <property type="entry name" value="NanE"/>
</dbReference>
<reference evidence="13 14" key="1">
    <citation type="submission" date="2019-02" db="EMBL/GenBank/DDBJ databases">
        <title>The genomic architecture of introgression among sibling species of bacteria.</title>
        <authorList>
            <person name="Cavassim M.I.A."/>
            <person name="Moeskjaer S."/>
            <person name="Moslemi C."/>
            <person name="Fields B."/>
            <person name="Bachmann A."/>
            <person name="Vilhjalmsson B."/>
            <person name="Schierup M.H."/>
            <person name="Young J.P.W."/>
            <person name="Andersen S.U."/>
        </authorList>
    </citation>
    <scope>NUCLEOTIDE SEQUENCE [LARGE SCALE GENOMIC DNA]</scope>
    <source>
        <strain evidence="13 14">SM135B</strain>
    </source>
</reference>
<evidence type="ECO:0000313" key="13">
    <source>
        <dbReference type="EMBL" id="TAY50614.1"/>
    </source>
</evidence>
<evidence type="ECO:0000256" key="4">
    <source>
        <dbReference type="ARBA" id="ARBA00022777"/>
    </source>
</evidence>
<dbReference type="RefSeq" id="WP_130715655.1">
    <property type="nucleotide sequence ID" value="NZ_JAPMMB010000001.1"/>
</dbReference>
<comment type="catalytic activity">
    <reaction evidence="1 12">
        <text>an N-acyl-D-glucosamine 6-phosphate = an N-acyl-D-mannosamine 6-phosphate</text>
        <dbReference type="Rhea" id="RHEA:23932"/>
        <dbReference type="ChEBI" id="CHEBI:57599"/>
        <dbReference type="ChEBI" id="CHEBI:57666"/>
        <dbReference type="EC" id="5.1.3.9"/>
    </reaction>
</comment>
<evidence type="ECO:0000313" key="14">
    <source>
        <dbReference type="Proteomes" id="UP000292974"/>
    </source>
</evidence>
<evidence type="ECO:0000256" key="7">
    <source>
        <dbReference type="ARBA" id="ARBA00050815"/>
    </source>
</evidence>
<comment type="pathway">
    <text evidence="9">Amino-sugar metabolism; N-acetylneuraminate degradation; D-fructose 6-phosphate from N-acetylneuraminate: step 2/5.</text>
</comment>
<keyword evidence="4" id="KW-0418">Kinase</keyword>
<dbReference type="EC" id="5.1.3.9" evidence="12"/>
<comment type="catalytic activity">
    <reaction evidence="7">
        <text>an N-acyl-D-mannosamine + ATP = an N-acyl-D-mannosamine 6-phosphate + ADP + H(+)</text>
        <dbReference type="Rhea" id="RHEA:23832"/>
        <dbReference type="ChEBI" id="CHEBI:15378"/>
        <dbReference type="ChEBI" id="CHEBI:16062"/>
        <dbReference type="ChEBI" id="CHEBI:30616"/>
        <dbReference type="ChEBI" id="CHEBI:57666"/>
        <dbReference type="ChEBI" id="CHEBI:456216"/>
        <dbReference type="EC" id="2.7.1.60"/>
    </reaction>
</comment>
<comment type="similarity">
    <text evidence="11">In the C-terminal section; belongs to the ROK (NagC/XylR) family. NanK subfamily.</text>
</comment>
<evidence type="ECO:0000256" key="2">
    <source>
        <dbReference type="ARBA" id="ARBA00002147"/>
    </source>
</evidence>